<evidence type="ECO:0000256" key="3">
    <source>
        <dbReference type="ARBA" id="ARBA00022989"/>
    </source>
</evidence>
<feature type="transmembrane region" description="Helical" evidence="6">
    <location>
        <begin position="214"/>
        <end position="232"/>
    </location>
</feature>
<sequence>PRMRALSLAAMSTFQIGVVVGGFIFVVQKTMLLLGGPLYLWTLLYGSILMYLALLPNLKKLNPIVAFGNASIVMVLSIIMGCVIKSILTTGPASPPSTWNKGGKGISELLSGTFYIFEGIATIPTLMAASPSLPVFNSMFKRCISVCIVAQFTVAVTAVFAYGYATQPEITANLPQVPQWICSVLYLPTVVAGLPIYLKPVQRMLGSKNKNKKTVALVLLTMAAGSLLGDSFTLVIDLAGALSTPIMGIIVPVMIHIRCSRGDLYGRLHPRTSKATLAKVPDTPLRSRSNSLSIRSRASSILSVGPRSRGESLVYDNMDDDVHMGGEAVPVCTGVPEETVDMKPLPPTEPVSAELVPVSDAPPVSDATKPEDVALELCTPTPLPPVTVPESVSLSPPLEREGEGVSERDAPNEVMVEGGMLEGEAEGEGEREGDDEGVFDAASLMLISSVPGYKPLGRISNAMHHGLMGVGALATVLLVGILLLGE</sequence>
<evidence type="ECO:0000256" key="1">
    <source>
        <dbReference type="ARBA" id="ARBA00004141"/>
    </source>
</evidence>
<dbReference type="InterPro" id="IPR013057">
    <property type="entry name" value="AA_transpt_TM"/>
</dbReference>
<feature type="transmembrane region" description="Helical" evidence="6">
    <location>
        <begin position="177"/>
        <end position="198"/>
    </location>
</feature>
<feature type="transmembrane region" description="Helical" evidence="6">
    <location>
        <begin position="238"/>
        <end position="257"/>
    </location>
</feature>
<dbReference type="AlphaFoldDB" id="A0A9K3CYM2"/>
<keyword evidence="4 6" id="KW-0472">Membrane</keyword>
<feature type="domain" description="Amino acid transporter transmembrane" evidence="7">
    <location>
        <begin position="2"/>
        <end position="264"/>
    </location>
</feature>
<keyword evidence="3 6" id="KW-1133">Transmembrane helix</keyword>
<dbReference type="GO" id="GO:0016020">
    <property type="term" value="C:membrane"/>
    <property type="evidence" value="ECO:0007669"/>
    <property type="project" value="UniProtKB-SubCell"/>
</dbReference>
<feature type="non-terminal residue" evidence="8">
    <location>
        <position position="1"/>
    </location>
</feature>
<feature type="compositionally biased region" description="Low complexity" evidence="5">
    <location>
        <begin position="388"/>
        <end position="397"/>
    </location>
</feature>
<dbReference type="Pfam" id="PF01490">
    <property type="entry name" value="Aa_trans"/>
    <property type="match status" value="1"/>
</dbReference>
<keyword evidence="9" id="KW-1185">Reference proteome</keyword>
<feature type="transmembrane region" description="Helical" evidence="6">
    <location>
        <begin position="114"/>
        <end position="136"/>
    </location>
</feature>
<dbReference type="PANTHER" id="PTHR22950">
    <property type="entry name" value="AMINO ACID TRANSPORTER"/>
    <property type="match status" value="1"/>
</dbReference>
<dbReference type="GO" id="GO:0015179">
    <property type="term" value="F:L-amino acid transmembrane transporter activity"/>
    <property type="evidence" value="ECO:0007669"/>
    <property type="project" value="TreeGrafter"/>
</dbReference>
<dbReference type="EMBL" id="BDIP01002055">
    <property type="protein sequence ID" value="GIQ85651.1"/>
    <property type="molecule type" value="Genomic_DNA"/>
</dbReference>
<feature type="region of interest" description="Disordered" evidence="5">
    <location>
        <begin position="380"/>
        <end position="412"/>
    </location>
</feature>
<feature type="transmembrane region" description="Helical" evidence="6">
    <location>
        <begin position="38"/>
        <end position="55"/>
    </location>
</feature>
<evidence type="ECO:0000256" key="6">
    <source>
        <dbReference type="SAM" id="Phobius"/>
    </source>
</evidence>
<proteinExistence type="predicted"/>
<evidence type="ECO:0000256" key="2">
    <source>
        <dbReference type="ARBA" id="ARBA00022692"/>
    </source>
</evidence>
<feature type="transmembrane region" description="Helical" evidence="6">
    <location>
        <begin position="143"/>
        <end position="165"/>
    </location>
</feature>
<comment type="subcellular location">
    <subcellularLocation>
        <location evidence="1">Membrane</location>
        <topology evidence="1">Multi-pass membrane protein</topology>
    </subcellularLocation>
</comment>
<feature type="transmembrane region" description="Helical" evidence="6">
    <location>
        <begin position="466"/>
        <end position="485"/>
    </location>
</feature>
<reference evidence="8 9" key="1">
    <citation type="journal article" date="2018" name="PLoS ONE">
        <title>The draft genome of Kipferlia bialata reveals reductive genome evolution in fornicate parasites.</title>
        <authorList>
            <person name="Tanifuji G."/>
            <person name="Takabayashi S."/>
            <person name="Kume K."/>
            <person name="Takagi M."/>
            <person name="Nakayama T."/>
            <person name="Kamikawa R."/>
            <person name="Inagaki Y."/>
            <person name="Hashimoto T."/>
        </authorList>
    </citation>
    <scope>NUCLEOTIDE SEQUENCE [LARGE SCALE GENOMIC DNA]</scope>
    <source>
        <strain evidence="8">NY0173</strain>
    </source>
</reference>
<evidence type="ECO:0000313" key="8">
    <source>
        <dbReference type="EMBL" id="GIQ85651.1"/>
    </source>
</evidence>
<evidence type="ECO:0000259" key="7">
    <source>
        <dbReference type="Pfam" id="PF01490"/>
    </source>
</evidence>
<evidence type="ECO:0000313" key="9">
    <source>
        <dbReference type="Proteomes" id="UP000265618"/>
    </source>
</evidence>
<gene>
    <name evidence="8" type="ORF">KIPB_007355</name>
</gene>
<keyword evidence="2 6" id="KW-0812">Transmembrane</keyword>
<comment type="caution">
    <text evidence="8">The sequence shown here is derived from an EMBL/GenBank/DDBJ whole genome shotgun (WGS) entry which is preliminary data.</text>
</comment>
<evidence type="ECO:0000256" key="4">
    <source>
        <dbReference type="ARBA" id="ARBA00023136"/>
    </source>
</evidence>
<protein>
    <recommendedName>
        <fullName evidence="7">Amino acid transporter transmembrane domain-containing protein</fullName>
    </recommendedName>
</protein>
<name>A0A9K3CYM2_9EUKA</name>
<feature type="transmembrane region" description="Helical" evidence="6">
    <location>
        <begin position="7"/>
        <end position="26"/>
    </location>
</feature>
<feature type="compositionally biased region" description="Basic and acidic residues" evidence="5">
    <location>
        <begin position="398"/>
        <end position="411"/>
    </location>
</feature>
<feature type="transmembrane region" description="Helical" evidence="6">
    <location>
        <begin position="67"/>
        <end position="88"/>
    </location>
</feature>
<accession>A0A9K3CYM2</accession>
<organism evidence="8 9">
    <name type="scientific">Kipferlia bialata</name>
    <dbReference type="NCBI Taxonomy" id="797122"/>
    <lineage>
        <taxon>Eukaryota</taxon>
        <taxon>Metamonada</taxon>
        <taxon>Carpediemonas-like organisms</taxon>
        <taxon>Kipferlia</taxon>
    </lineage>
</organism>
<dbReference type="Proteomes" id="UP000265618">
    <property type="component" value="Unassembled WGS sequence"/>
</dbReference>
<evidence type="ECO:0000256" key="5">
    <source>
        <dbReference type="SAM" id="MobiDB-lite"/>
    </source>
</evidence>